<dbReference type="PANTHER" id="PTHR32440">
    <property type="entry name" value="PHOSPHATASE DCR2-RELATED-RELATED"/>
    <property type="match status" value="1"/>
</dbReference>
<organism evidence="2 3">
    <name type="scientific">Neobacillus kokaensis</name>
    <dbReference type="NCBI Taxonomy" id="2759023"/>
    <lineage>
        <taxon>Bacteria</taxon>
        <taxon>Bacillati</taxon>
        <taxon>Bacillota</taxon>
        <taxon>Bacilli</taxon>
        <taxon>Bacillales</taxon>
        <taxon>Bacillaceae</taxon>
        <taxon>Neobacillus</taxon>
    </lineage>
</organism>
<keyword evidence="3" id="KW-1185">Reference proteome</keyword>
<dbReference type="Gene3D" id="3.60.21.10">
    <property type="match status" value="1"/>
</dbReference>
<dbReference type="Proteomes" id="UP000637074">
    <property type="component" value="Unassembled WGS sequence"/>
</dbReference>
<dbReference type="PIRSF" id="PIRSF030250">
    <property type="entry name" value="Ptase_At2g46880"/>
    <property type="match status" value="1"/>
</dbReference>
<evidence type="ECO:0000259" key="1">
    <source>
        <dbReference type="Pfam" id="PF00149"/>
    </source>
</evidence>
<comment type="caution">
    <text evidence="2">The sequence shown here is derived from an EMBL/GenBank/DDBJ whole genome shotgun (WGS) entry which is preliminary data.</text>
</comment>
<feature type="domain" description="Calcineurin-like phosphoesterase" evidence="1">
    <location>
        <begin position="12"/>
        <end position="238"/>
    </location>
</feature>
<dbReference type="InterPro" id="IPR004843">
    <property type="entry name" value="Calcineurin-like_PHP"/>
</dbReference>
<dbReference type="CDD" id="cd07383">
    <property type="entry name" value="MPP_Dcr2"/>
    <property type="match status" value="1"/>
</dbReference>
<dbReference type="Pfam" id="PF00149">
    <property type="entry name" value="Metallophos"/>
    <property type="match status" value="1"/>
</dbReference>
<name>A0ABQ3N2H3_9BACI</name>
<reference evidence="2 3" key="1">
    <citation type="journal article" date="2022" name="Int. J. Syst. Evol. Microbiol.">
        <title>Neobacillus kokaensis sp. nov., isolated from soil.</title>
        <authorList>
            <person name="Yuki K."/>
            <person name="Matsubara H."/>
            <person name="Yamaguchi S."/>
        </authorList>
    </citation>
    <scope>NUCLEOTIDE SEQUENCE [LARGE SCALE GENOMIC DNA]</scope>
    <source>
        <strain evidence="2 3">LOB 377</strain>
    </source>
</reference>
<evidence type="ECO:0000313" key="3">
    <source>
        <dbReference type="Proteomes" id="UP000637074"/>
    </source>
</evidence>
<dbReference type="SUPFAM" id="SSF56300">
    <property type="entry name" value="Metallo-dependent phosphatases"/>
    <property type="match status" value="1"/>
</dbReference>
<dbReference type="RefSeq" id="WP_191270975.1">
    <property type="nucleotide sequence ID" value="NZ_BNDS01000004.1"/>
</dbReference>
<protein>
    <submittedName>
        <fullName evidence="2">Metallophosphatase</fullName>
    </submittedName>
</protein>
<sequence>MNQLTFKQDGTFKIVQFTDLHWENGDDKDLETNRLMETILQEEKPDLVVFTGDLIYSPASADPKAALRGALEPVAKMDVPWAAVLGNHDSEGDVTKEELLSVMQEYPLCLTESGDVSGVGNYVVRVLDSSGSKLVWALYFLDSGMDNENKAVGGYDFIKRDQIDWYVKQSSALKQSGEPAELLFFHIPLPEYKEVWQSGNYVGSMFEGEICSPLVNSGLFSAMVEMGNVKGTFVGHDHLNDFCGDLYGIQLCYGRATGYNGYGDEKFPRGARIIKLEEGKQDFESYLRLADGTVLVQEKEKIQG</sequence>
<gene>
    <name evidence="2" type="ORF">AM1BK_13250</name>
</gene>
<dbReference type="InterPro" id="IPR011230">
    <property type="entry name" value="PAP14/16/28/29"/>
</dbReference>
<dbReference type="EMBL" id="BNDS01000004">
    <property type="protein sequence ID" value="GHH97782.1"/>
    <property type="molecule type" value="Genomic_DNA"/>
</dbReference>
<proteinExistence type="predicted"/>
<accession>A0ABQ3N2H3</accession>
<dbReference type="InterPro" id="IPR029052">
    <property type="entry name" value="Metallo-depent_PP-like"/>
</dbReference>
<evidence type="ECO:0000313" key="2">
    <source>
        <dbReference type="EMBL" id="GHH97782.1"/>
    </source>
</evidence>